<reference evidence="1 2" key="1">
    <citation type="submission" date="2016-10" db="EMBL/GenBank/DDBJ databases">
        <authorList>
            <person name="Varghese N."/>
            <person name="Submissions S."/>
        </authorList>
    </citation>
    <scope>NUCLEOTIDE SEQUENCE [LARGE SCALE GENOMIC DNA]</scope>
    <source>
        <strain evidence="1 2">Gm-149</strain>
    </source>
</reference>
<evidence type="ECO:0000313" key="2">
    <source>
        <dbReference type="Proteomes" id="UP000182367"/>
    </source>
</evidence>
<dbReference type="EMBL" id="FNEO01000001">
    <property type="protein sequence ID" value="SDI96823.1"/>
    <property type="molecule type" value="Genomic_DNA"/>
</dbReference>
<proteinExistence type="predicted"/>
<gene>
    <name evidence="1" type="ORF">SAMN05192550_1285</name>
</gene>
<name>A0A1G8PWK9_9FLAO</name>
<keyword evidence="2" id="KW-1185">Reference proteome</keyword>
<evidence type="ECO:0000313" key="1">
    <source>
        <dbReference type="EMBL" id="SDI96823.1"/>
    </source>
</evidence>
<organism evidence="1 2">
    <name type="scientific">Flavobacterium glycines</name>
    <dbReference type="NCBI Taxonomy" id="551990"/>
    <lineage>
        <taxon>Bacteria</taxon>
        <taxon>Pseudomonadati</taxon>
        <taxon>Bacteroidota</taxon>
        <taxon>Flavobacteriia</taxon>
        <taxon>Flavobacteriales</taxon>
        <taxon>Flavobacteriaceae</taxon>
        <taxon>Flavobacterium</taxon>
    </lineage>
</organism>
<accession>A0A1G8PWK9</accession>
<dbReference type="Proteomes" id="UP000182367">
    <property type="component" value="Unassembled WGS sequence"/>
</dbReference>
<comment type="caution">
    <text evidence="1">The sequence shown here is derived from an EMBL/GenBank/DDBJ whole genome shotgun (WGS) entry which is preliminary data.</text>
</comment>
<sequence>MPEKFLYYSGYSLLKKSCTRITPIVTNSNRNRITQILSVLIIRVIKTRVICACSRNLWQKILILVP</sequence>
<protein>
    <submittedName>
        <fullName evidence="1">Uncharacterized protein</fullName>
    </submittedName>
</protein>